<feature type="compositionally biased region" description="Polar residues" evidence="1">
    <location>
        <begin position="79"/>
        <end position="89"/>
    </location>
</feature>
<reference evidence="2 3" key="1">
    <citation type="journal article" date="2015" name="Sci. Rep.">
        <title>Genome of the facultative scuticociliatosis pathogen Pseudocohnilembus persalinus provides insight into its virulence through horizontal gene transfer.</title>
        <authorList>
            <person name="Xiong J."/>
            <person name="Wang G."/>
            <person name="Cheng J."/>
            <person name="Tian M."/>
            <person name="Pan X."/>
            <person name="Warren A."/>
            <person name="Jiang C."/>
            <person name="Yuan D."/>
            <person name="Miao W."/>
        </authorList>
    </citation>
    <scope>NUCLEOTIDE SEQUENCE [LARGE SCALE GENOMIC DNA]</scope>
    <source>
        <strain evidence="2">36N120E</strain>
    </source>
</reference>
<dbReference type="OMA" id="TATHQTI"/>
<organism evidence="2 3">
    <name type="scientific">Pseudocohnilembus persalinus</name>
    <name type="common">Ciliate</name>
    <dbReference type="NCBI Taxonomy" id="266149"/>
    <lineage>
        <taxon>Eukaryota</taxon>
        <taxon>Sar</taxon>
        <taxon>Alveolata</taxon>
        <taxon>Ciliophora</taxon>
        <taxon>Intramacronucleata</taxon>
        <taxon>Oligohymenophorea</taxon>
        <taxon>Scuticociliatia</taxon>
        <taxon>Philasterida</taxon>
        <taxon>Pseudocohnilembidae</taxon>
        <taxon>Pseudocohnilembus</taxon>
    </lineage>
</organism>
<dbReference type="Proteomes" id="UP000054937">
    <property type="component" value="Unassembled WGS sequence"/>
</dbReference>
<feature type="region of interest" description="Disordered" evidence="1">
    <location>
        <begin position="535"/>
        <end position="558"/>
    </location>
</feature>
<dbReference type="AlphaFoldDB" id="A0A0V0QRJ3"/>
<feature type="compositionally biased region" description="Basic residues" evidence="1">
    <location>
        <begin position="68"/>
        <end position="78"/>
    </location>
</feature>
<comment type="caution">
    <text evidence="2">The sequence shown here is derived from an EMBL/GenBank/DDBJ whole genome shotgun (WGS) entry which is preliminary data.</text>
</comment>
<gene>
    <name evidence="2" type="ORF">PPERSA_06564</name>
</gene>
<feature type="compositionally biased region" description="Low complexity" evidence="1">
    <location>
        <begin position="177"/>
        <end position="197"/>
    </location>
</feature>
<feature type="compositionally biased region" description="Low complexity" evidence="1">
    <location>
        <begin position="115"/>
        <end position="143"/>
    </location>
</feature>
<feature type="compositionally biased region" description="Polar residues" evidence="1">
    <location>
        <begin position="535"/>
        <end position="544"/>
    </location>
</feature>
<feature type="region of interest" description="Disordered" evidence="1">
    <location>
        <begin position="65"/>
        <end position="143"/>
    </location>
</feature>
<protein>
    <submittedName>
        <fullName evidence="2">Uncharacterized protein</fullName>
    </submittedName>
</protein>
<evidence type="ECO:0000256" key="1">
    <source>
        <dbReference type="SAM" id="MobiDB-lite"/>
    </source>
</evidence>
<evidence type="ECO:0000313" key="3">
    <source>
        <dbReference type="Proteomes" id="UP000054937"/>
    </source>
</evidence>
<accession>A0A0V0QRJ3</accession>
<feature type="compositionally biased region" description="Polar residues" evidence="1">
    <location>
        <begin position="159"/>
        <end position="176"/>
    </location>
</feature>
<proteinExistence type="predicted"/>
<feature type="region of interest" description="Disordered" evidence="1">
    <location>
        <begin position="159"/>
        <end position="214"/>
    </location>
</feature>
<dbReference type="EMBL" id="LDAU01000110">
    <property type="protein sequence ID" value="KRX04930.1"/>
    <property type="molecule type" value="Genomic_DNA"/>
</dbReference>
<sequence length="598" mass="71370">MQQSYQSLKPQINQVKMQLISQAKQVDQLQKKYEKNEKAQPQVKTNLSEQLQIKMQKLLSQKNQINKQHLKQKQKSHTRNQTQFTNPLKKQTEESKITWSQKKNQNSVSSLHSISNNNSQLSKNVQNSQNSSQNENKKQQSQQYQYNNQFQLRSINSLSTQTETQSYRSYNPEGQQSSNRNIDNNINNIYFGNENNSPNFCNSARGKPEQQQQNFSQSLNLYKQNDLQEGKKNIHYNNNNGKQMSKLTNLQMSSFEFKKGSKIYDILFQDNSQKITQKSDYKNQNQKIIESEYIKNHLQKTENFLQQQQCRKENQKKFEQDKILQQNLQQISFIPINDDQKQTEQQQKPHNMNQNNDNQIYKIKNLQNDHKIKQNNDEQKQQQLISNRSNVYKQVAFQLNEQNDTDQYIKNVDKNCQAILKNQDLQQQQNEQKKQEYINLCTISNTQLQNMSNQEIQQKFERLQYLKSIFKSLDQDLNTKDFNQNGLEDLRKNSENRYNIYEKMESQRNTQIQQVKNQFKQFRKNQEQKRANYQAQSFQNSNFNDNKKQSQNLENEKQNQEFQNNLSLYNINKQKCQQDIKNAYKSIKQDIKSRELVI</sequence>
<keyword evidence="3" id="KW-1185">Reference proteome</keyword>
<feature type="compositionally biased region" description="Polar residues" evidence="1">
    <location>
        <begin position="97"/>
        <end position="114"/>
    </location>
</feature>
<name>A0A0V0QRJ3_PSEPJ</name>
<dbReference type="InParanoid" id="A0A0V0QRJ3"/>
<evidence type="ECO:0000313" key="2">
    <source>
        <dbReference type="EMBL" id="KRX04930.1"/>
    </source>
</evidence>